<dbReference type="SUPFAM" id="SSF53098">
    <property type="entry name" value="Ribonuclease H-like"/>
    <property type="match status" value="1"/>
</dbReference>
<dbReference type="Pfam" id="PF00476">
    <property type="entry name" value="DNA_pol_A"/>
    <property type="match status" value="1"/>
</dbReference>
<dbReference type="EC" id="2.7.7.7" evidence="4"/>
<dbReference type="InterPro" id="IPR036397">
    <property type="entry name" value="RNaseH_sf"/>
</dbReference>
<dbReference type="Pfam" id="PF00271">
    <property type="entry name" value="Helicase_C"/>
    <property type="match status" value="1"/>
</dbReference>
<reference evidence="19" key="1">
    <citation type="submission" date="2025-08" db="UniProtKB">
        <authorList>
            <consortium name="RefSeq"/>
        </authorList>
    </citation>
    <scope>IDENTIFICATION</scope>
</reference>
<dbReference type="CDD" id="cd18026">
    <property type="entry name" value="DEXHc_POLQ-like"/>
    <property type="match status" value="1"/>
</dbReference>
<dbReference type="Pfam" id="PF21099">
    <property type="entry name" value="POLQ_helical"/>
    <property type="match status" value="1"/>
</dbReference>
<dbReference type="InterPro" id="IPR019760">
    <property type="entry name" value="DNA-dir_DNA_pol_A_CS"/>
</dbReference>
<dbReference type="InterPro" id="IPR043502">
    <property type="entry name" value="DNA/RNA_pol_sf"/>
</dbReference>
<dbReference type="Gene3D" id="1.20.1060.10">
    <property type="entry name" value="Taq DNA Polymerase, Chain T, domain 4"/>
    <property type="match status" value="1"/>
</dbReference>
<evidence type="ECO:0000256" key="12">
    <source>
        <dbReference type="ARBA" id="ARBA00023204"/>
    </source>
</evidence>
<keyword evidence="5" id="KW-0808">Transferase</keyword>
<accession>A0AAJ6Z4E3</accession>
<dbReference type="Gene3D" id="3.30.70.370">
    <property type="match status" value="1"/>
</dbReference>
<dbReference type="FunFam" id="1.10.3380.20:FF:000001">
    <property type="entry name" value="DNA polymerase theta"/>
    <property type="match status" value="1"/>
</dbReference>
<evidence type="ECO:0000256" key="8">
    <source>
        <dbReference type="ARBA" id="ARBA00022763"/>
    </source>
</evidence>
<dbReference type="SMART" id="SM00490">
    <property type="entry name" value="HELICc"/>
    <property type="match status" value="1"/>
</dbReference>
<comment type="subcellular location">
    <subcellularLocation>
        <location evidence="2">Nucleus</location>
    </subcellularLocation>
</comment>
<dbReference type="PROSITE" id="PS00447">
    <property type="entry name" value="DNA_POLYMERASE_A"/>
    <property type="match status" value="1"/>
</dbReference>
<sequence length="1855" mass="209538">MAANNKDVIDSQISVENVSFLENCFDNSFTIQNSLVTVRDYITHTVPIADRSNKNGKSNTVKKIVSSLELSLSTKEVKKSEQNINVRKLKNWGLPFEITKKYEDKGIKEMFEWQVSCLSQSNVLSEHRNLVYSAPTSAGKTLVAEILTIKTILERQKKVLIILPFVSIVREKMFYLQDILSSSGIRVEGFMGSQSPPGGLQAVHVAICTIEKANSLVNRLIDEGNISELGAVVVDELHLLGDSNRGYILELLLTKIKYISLKANDVNIQIVGMSATLPNLEVLAAWLDAELFITDFRPIPLEEYCLVGKKLYDKKGTYLRSIDDNTGLDNENESVLNICLDTIKEGCSVLIFCMTKNRCESLAQSIASIFFKLGCTNNDIGTVLRNQLNTEKIAEVLEQLKNCPVGLDDILKNIVSFGVAYHHAGLTFDERDIIEGAFKCGAIRVLVATSTLSSGVNLPARRVIIRTPVFQRQPLNILTYKQMIGRAGRMGRDIKGESILICTEAERKIGQELMVGVLNPVKSCIESEDRYMRAVLEIIASQVTCTESELNLYTKCSLLFNQEKKRQSQMLLLGETLDQLKNYELVRVQEDGNEIQYVATSLGKACLSSSMAPNDGLSLFCELQKARQCIVLENDLHLIYLVTPYSVSSQWNDIDWLHLLTLWESLTRAMKKVGELIGIQESFIIQRLRGSNHAKIDQKKLNIHKRFYTALALQDLVNEVPLSQVAEKFQCPRGFLQGLQQAAATFAGMVTAFCHQLGWKNMELLISQFQDRLHFGIHSELIELMKLSSLNGIRARALFDKGFETISSIASADVNTIENILLKAVPFQSEKERDGDDQCDLKKRNKIKNIWITGCCGMTAKEAALNFILEARKYLQEEIGVKEIKWNELENKTNYSDSNSNCNNFLNSQQNSKQTNGTNGHIIAENVSSPQEKNGIITDYENNKDKNLKNNISLLSNKGVLINDNVERTANAKHSTQENKSLRKEKIDQDCLEIKDSPIMNNIKFARNDSPSILKDDIVWESLDFSTALNNVSKLKASDKIMSPEISFGDSELNIAIPENANENKLLKDMSAKDASTKDVSLFSSDESGSSFFDETLPIDLLPTTFSKSEDNKNTSLNDVTIDCQSILNAFTSSIAVADDDDDIKLMYEEDRKELKPGNLNISQAVEIINSQDAVKIWDYKSPLKRQSHRLNELQQPSKRLKKDTDDINFNIITLKCNRSKKISFEIRQKVINCYILREIDLIEYLDKIKSYHNASIYLDLNESTSTIEIIGSSIFKKFDDSHKGNIITNINALKGIAMCFNKDLCVYFDFTSVTERFYEIKKKISYWLSIDSLNLSLLSLKTTYAHLKRSLAVDLNTNCTDLSLAEWLIQSDEKIPDINDLMRKYCDIDLSTEMLNIGNAQKNLKSADCIESALFKAWCTQCISEKQKELLLKQYQDINNIANVETYVARILANCEHHGLAVDRDLAAKLLIDVKNTQEILMKKAYKICGYHFNLNSSKDVAKVLGFYKGRRVSTKKSVLTAHNSPLASIVIYWRNLNAILTKTLYPLTEKASNYSTADRINPSYTMHTCTGRITMREPNLQNVPRTFSIPVKYLTMTNENDLSTDVIEFNCRNVFVATPGCVFVSADYCQLEMRILTHYSCDPVLTKIMRSDVDVFKAIAASWSCLPEEEVDDDLRQKAKQLCYGILYGMGNRTLSQHLDVTEMEAAVFMDSFYNTYPSLKMFKQSIIDACREHGFVETLKKRRRYLPDIKSNLPHKRSAAERQAVNTTIQGSAADVAKAAMCAIDKTQFSHIKPRLILQLHDELIYEVQEEYMKDFSKVLKRVMEDTVCLNVPLPVKVKSGKTWGTLNEIKV</sequence>
<dbReference type="GeneID" id="106115973"/>
<evidence type="ECO:0000256" key="13">
    <source>
        <dbReference type="ARBA" id="ARBA00023242"/>
    </source>
</evidence>
<dbReference type="RefSeq" id="XP_013165118.1">
    <property type="nucleotide sequence ID" value="XM_013309664.1"/>
</dbReference>
<evidence type="ECO:0000259" key="18">
    <source>
        <dbReference type="PROSITE" id="PS51194"/>
    </source>
</evidence>
<comment type="similarity">
    <text evidence="3">Belongs to the DNA polymerase type-A family.</text>
</comment>
<feature type="compositionally biased region" description="Polar residues" evidence="16">
    <location>
        <begin position="908"/>
        <end position="919"/>
    </location>
</feature>
<keyword evidence="7" id="KW-0547">Nucleotide-binding</keyword>
<name>A0AAJ6Z4E3_PAPXU</name>
<evidence type="ECO:0000256" key="4">
    <source>
        <dbReference type="ARBA" id="ARBA00012417"/>
    </source>
</evidence>
<evidence type="ECO:0000256" key="7">
    <source>
        <dbReference type="ARBA" id="ARBA00022741"/>
    </source>
</evidence>
<dbReference type="GO" id="GO:0005634">
    <property type="term" value="C:nucleus"/>
    <property type="evidence" value="ECO:0007669"/>
    <property type="project" value="UniProtKB-SubCell"/>
</dbReference>
<evidence type="ECO:0000256" key="10">
    <source>
        <dbReference type="ARBA" id="ARBA00022840"/>
    </source>
</evidence>
<dbReference type="Proteomes" id="UP000694872">
    <property type="component" value="Unplaced"/>
</dbReference>
<dbReference type="SMART" id="SM00487">
    <property type="entry name" value="DEXDc"/>
    <property type="match status" value="1"/>
</dbReference>
<dbReference type="SUPFAM" id="SSF56672">
    <property type="entry name" value="DNA/RNA polymerases"/>
    <property type="match status" value="1"/>
</dbReference>
<dbReference type="PANTHER" id="PTHR10133:SF62">
    <property type="entry name" value="DNA POLYMERASE THETA"/>
    <property type="match status" value="1"/>
</dbReference>
<dbReference type="InterPro" id="IPR048960">
    <property type="entry name" value="POLQ-like_helical"/>
</dbReference>
<dbReference type="Pfam" id="PF25453">
    <property type="entry name" value="DUF7898"/>
    <property type="match status" value="1"/>
</dbReference>
<dbReference type="GO" id="GO:0005524">
    <property type="term" value="F:ATP binding"/>
    <property type="evidence" value="ECO:0007669"/>
    <property type="project" value="UniProtKB-KW"/>
</dbReference>
<gene>
    <name evidence="19" type="primary">LOC106115973</name>
</gene>
<protein>
    <recommendedName>
        <fullName evidence="15">DNA polymerase theta</fullName>
        <ecNumber evidence="4">2.7.7.7</ecNumber>
    </recommendedName>
</protein>
<dbReference type="Pfam" id="PF20470">
    <property type="entry name" value="HTH_61"/>
    <property type="match status" value="1"/>
</dbReference>
<keyword evidence="11" id="KW-0239">DNA-directed DNA polymerase</keyword>
<dbReference type="CDD" id="cd18795">
    <property type="entry name" value="SF2_C_Ski2"/>
    <property type="match status" value="1"/>
</dbReference>
<keyword evidence="10" id="KW-0067">ATP-binding</keyword>
<evidence type="ECO:0000256" key="16">
    <source>
        <dbReference type="SAM" id="MobiDB-lite"/>
    </source>
</evidence>
<dbReference type="SUPFAM" id="SSF158702">
    <property type="entry name" value="Sec63 N-terminal domain-like"/>
    <property type="match status" value="1"/>
</dbReference>
<dbReference type="InterPro" id="IPR012337">
    <property type="entry name" value="RNaseH-like_sf"/>
</dbReference>
<dbReference type="InterPro" id="IPR027417">
    <property type="entry name" value="P-loop_NTPase"/>
</dbReference>
<dbReference type="Gene3D" id="1.10.3380.20">
    <property type="match status" value="1"/>
</dbReference>
<dbReference type="Gene3D" id="1.10.150.20">
    <property type="entry name" value="5' to 3' exonuclease, C-terminal subdomain"/>
    <property type="match status" value="1"/>
</dbReference>
<dbReference type="SMART" id="SM00482">
    <property type="entry name" value="POLAc"/>
    <property type="match status" value="1"/>
</dbReference>
<dbReference type="GO" id="GO:0006261">
    <property type="term" value="P:DNA-templated DNA replication"/>
    <property type="evidence" value="ECO:0007669"/>
    <property type="project" value="InterPro"/>
</dbReference>
<evidence type="ECO:0000256" key="11">
    <source>
        <dbReference type="ARBA" id="ARBA00022932"/>
    </source>
</evidence>
<evidence type="ECO:0000256" key="6">
    <source>
        <dbReference type="ARBA" id="ARBA00022695"/>
    </source>
</evidence>
<dbReference type="FunFam" id="3.40.50.300:FF:000753">
    <property type="entry name" value="Polymerase (DNA directed), theta"/>
    <property type="match status" value="1"/>
</dbReference>
<dbReference type="PROSITE" id="PS51194">
    <property type="entry name" value="HELICASE_CTER"/>
    <property type="match status" value="1"/>
</dbReference>
<dbReference type="InterPro" id="IPR014001">
    <property type="entry name" value="Helicase_ATP-bd"/>
</dbReference>
<proteinExistence type="inferred from homology"/>
<dbReference type="PRINTS" id="PR00868">
    <property type="entry name" value="DNAPOLI"/>
</dbReference>
<evidence type="ECO:0000256" key="1">
    <source>
        <dbReference type="ARBA" id="ARBA00001946"/>
    </source>
</evidence>
<dbReference type="SUPFAM" id="SSF52540">
    <property type="entry name" value="P-loop containing nucleoside triphosphate hydrolases"/>
    <property type="match status" value="1"/>
</dbReference>
<dbReference type="GO" id="GO:0016787">
    <property type="term" value="F:hydrolase activity"/>
    <property type="evidence" value="ECO:0007669"/>
    <property type="project" value="UniProtKB-KW"/>
</dbReference>
<dbReference type="CDD" id="cd08638">
    <property type="entry name" value="DNA_pol_A_theta"/>
    <property type="match status" value="1"/>
</dbReference>
<evidence type="ECO:0000256" key="2">
    <source>
        <dbReference type="ARBA" id="ARBA00004123"/>
    </source>
</evidence>
<comment type="cofactor">
    <cofactor evidence="1">
        <name>Mg(2+)</name>
        <dbReference type="ChEBI" id="CHEBI:18420"/>
    </cofactor>
</comment>
<dbReference type="InterPro" id="IPR011545">
    <property type="entry name" value="DEAD/DEAH_box_helicase_dom"/>
</dbReference>
<keyword evidence="12" id="KW-0234">DNA repair</keyword>
<keyword evidence="8" id="KW-0227">DNA damage</keyword>
<dbReference type="Gene3D" id="3.40.50.300">
    <property type="entry name" value="P-loop containing nucleotide triphosphate hydrolases"/>
    <property type="match status" value="2"/>
</dbReference>
<keyword evidence="9" id="KW-0378">Hydrolase</keyword>
<dbReference type="GO" id="GO:0097681">
    <property type="term" value="P:double-strand break repair via alternative nonhomologous end joining"/>
    <property type="evidence" value="ECO:0007669"/>
    <property type="project" value="UniProtKB-ARBA"/>
</dbReference>
<evidence type="ECO:0000256" key="5">
    <source>
        <dbReference type="ARBA" id="ARBA00022679"/>
    </source>
</evidence>
<evidence type="ECO:0000313" key="19">
    <source>
        <dbReference type="RefSeq" id="XP_013165118.1"/>
    </source>
</evidence>
<feature type="region of interest" description="Disordered" evidence="16">
    <location>
        <begin position="908"/>
        <end position="927"/>
    </location>
</feature>
<dbReference type="Gene3D" id="3.30.420.10">
    <property type="entry name" value="Ribonuclease H-like superfamily/Ribonuclease H"/>
    <property type="match status" value="1"/>
</dbReference>
<dbReference type="GO" id="GO:0003677">
    <property type="term" value="F:DNA binding"/>
    <property type="evidence" value="ECO:0007669"/>
    <property type="project" value="InterPro"/>
</dbReference>
<dbReference type="Pfam" id="PF00270">
    <property type="entry name" value="DEAD"/>
    <property type="match status" value="1"/>
</dbReference>
<dbReference type="InterPro" id="IPR046931">
    <property type="entry name" value="HTH_61"/>
</dbReference>
<dbReference type="KEGG" id="pxu:106115973"/>
<evidence type="ECO:0000256" key="9">
    <source>
        <dbReference type="ARBA" id="ARBA00022801"/>
    </source>
</evidence>
<dbReference type="GO" id="GO:0042575">
    <property type="term" value="C:DNA polymerase complex"/>
    <property type="evidence" value="ECO:0007669"/>
    <property type="project" value="UniProtKB-ARBA"/>
</dbReference>
<evidence type="ECO:0000259" key="17">
    <source>
        <dbReference type="PROSITE" id="PS51192"/>
    </source>
</evidence>
<keyword evidence="6" id="KW-0548">Nucleotidyltransferase</keyword>
<feature type="domain" description="Helicase C-terminal" evidence="18">
    <location>
        <begin position="335"/>
        <end position="533"/>
    </location>
</feature>
<feature type="domain" description="Helicase ATP-binding" evidence="17">
    <location>
        <begin position="121"/>
        <end position="295"/>
    </location>
</feature>
<dbReference type="InterPro" id="IPR057220">
    <property type="entry name" value="DUF7898"/>
</dbReference>
<evidence type="ECO:0000256" key="3">
    <source>
        <dbReference type="ARBA" id="ARBA00007705"/>
    </source>
</evidence>
<dbReference type="PROSITE" id="PS51192">
    <property type="entry name" value="HELICASE_ATP_BIND_1"/>
    <property type="match status" value="1"/>
</dbReference>
<organism evidence="19">
    <name type="scientific">Papilio xuthus</name>
    <name type="common">Asian swallowtail butterfly</name>
    <dbReference type="NCBI Taxonomy" id="66420"/>
    <lineage>
        <taxon>Eukaryota</taxon>
        <taxon>Metazoa</taxon>
        <taxon>Ecdysozoa</taxon>
        <taxon>Arthropoda</taxon>
        <taxon>Hexapoda</taxon>
        <taxon>Insecta</taxon>
        <taxon>Pterygota</taxon>
        <taxon>Neoptera</taxon>
        <taxon>Endopterygota</taxon>
        <taxon>Lepidoptera</taxon>
        <taxon>Glossata</taxon>
        <taxon>Ditrysia</taxon>
        <taxon>Papilionoidea</taxon>
        <taxon>Papilionidae</taxon>
        <taxon>Papilioninae</taxon>
        <taxon>Papilio</taxon>
    </lineage>
</organism>
<evidence type="ECO:0000256" key="14">
    <source>
        <dbReference type="ARBA" id="ARBA00049244"/>
    </source>
</evidence>
<evidence type="ECO:0000256" key="15">
    <source>
        <dbReference type="ARBA" id="ARBA00074669"/>
    </source>
</evidence>
<dbReference type="InterPro" id="IPR002298">
    <property type="entry name" value="DNA_polymerase_A"/>
</dbReference>
<dbReference type="InterPro" id="IPR001098">
    <property type="entry name" value="DNA-dir_DNA_pol_A_palm_dom"/>
</dbReference>
<comment type="catalytic activity">
    <reaction evidence="14">
        <text>DNA(n) + a 2'-deoxyribonucleoside 5'-triphosphate = DNA(n+1) + diphosphate</text>
        <dbReference type="Rhea" id="RHEA:22508"/>
        <dbReference type="Rhea" id="RHEA-COMP:17339"/>
        <dbReference type="Rhea" id="RHEA-COMP:17340"/>
        <dbReference type="ChEBI" id="CHEBI:33019"/>
        <dbReference type="ChEBI" id="CHEBI:61560"/>
        <dbReference type="ChEBI" id="CHEBI:173112"/>
        <dbReference type="EC" id="2.7.7.7"/>
    </reaction>
</comment>
<keyword evidence="13" id="KW-0539">Nucleus</keyword>
<dbReference type="GO" id="GO:0003887">
    <property type="term" value="F:DNA-directed DNA polymerase activity"/>
    <property type="evidence" value="ECO:0007669"/>
    <property type="project" value="UniProtKB-KW"/>
</dbReference>
<dbReference type="CTD" id="136030439"/>
<dbReference type="PANTHER" id="PTHR10133">
    <property type="entry name" value="DNA POLYMERASE I"/>
    <property type="match status" value="1"/>
</dbReference>
<dbReference type="FunFam" id="1.10.150.20:FF:000070">
    <property type="entry name" value="DNA polymerase I, putative"/>
    <property type="match status" value="1"/>
</dbReference>
<dbReference type="InterPro" id="IPR001650">
    <property type="entry name" value="Helicase_C-like"/>
</dbReference>